<dbReference type="GO" id="GO:0006427">
    <property type="term" value="P:histidyl-tRNA aminoacylation"/>
    <property type="evidence" value="ECO:0007669"/>
    <property type="project" value="InterPro"/>
</dbReference>
<evidence type="ECO:0000256" key="6">
    <source>
        <dbReference type="ARBA" id="ARBA00022917"/>
    </source>
</evidence>
<dbReference type="PANTHER" id="PTHR43707:SF1">
    <property type="entry name" value="HISTIDINE--TRNA LIGASE, MITOCHONDRIAL-RELATED"/>
    <property type="match status" value="1"/>
</dbReference>
<dbReference type="InterPro" id="IPR036621">
    <property type="entry name" value="Anticodon-bd_dom_sf"/>
</dbReference>
<dbReference type="InterPro" id="IPR006195">
    <property type="entry name" value="aa-tRNA-synth_II"/>
</dbReference>
<dbReference type="SUPFAM" id="SSF55681">
    <property type="entry name" value="Class II aaRS and biotin synthetases"/>
    <property type="match status" value="1"/>
</dbReference>
<keyword evidence="3" id="KW-0436">Ligase</keyword>
<dbReference type="EMBL" id="CAEUNI010000004">
    <property type="protein sequence ID" value="CAB4370375.1"/>
    <property type="molecule type" value="Genomic_DNA"/>
</dbReference>
<protein>
    <recommendedName>
        <fullName evidence="2">histidine--tRNA ligase</fullName>
        <ecNumber evidence="2">6.1.1.21</ecNumber>
    </recommendedName>
    <alternativeName>
        <fullName evidence="8">Histidyl-tRNA synthetase</fullName>
    </alternativeName>
</protein>
<dbReference type="AlphaFoldDB" id="A0A6J6AIU0"/>
<dbReference type="Pfam" id="PF03129">
    <property type="entry name" value="HGTP_anticodon"/>
    <property type="match status" value="1"/>
</dbReference>
<evidence type="ECO:0000313" key="11">
    <source>
        <dbReference type="EMBL" id="CAB4370375.1"/>
    </source>
</evidence>
<dbReference type="InterPro" id="IPR041715">
    <property type="entry name" value="HisRS-like_core"/>
</dbReference>
<dbReference type="Gene3D" id="3.40.50.800">
    <property type="entry name" value="Anticodon-binding domain"/>
    <property type="match status" value="1"/>
</dbReference>
<dbReference type="GO" id="GO:0004821">
    <property type="term" value="F:histidine-tRNA ligase activity"/>
    <property type="evidence" value="ECO:0007669"/>
    <property type="project" value="UniProtKB-EC"/>
</dbReference>
<keyword evidence="5" id="KW-0067">ATP-binding</keyword>
<evidence type="ECO:0000259" key="10">
    <source>
        <dbReference type="PROSITE" id="PS50862"/>
    </source>
</evidence>
<reference evidence="11" key="1">
    <citation type="submission" date="2020-05" db="EMBL/GenBank/DDBJ databases">
        <authorList>
            <person name="Chiriac C."/>
            <person name="Salcher M."/>
            <person name="Ghai R."/>
            <person name="Kavagutti S V."/>
        </authorList>
    </citation>
    <scope>NUCLEOTIDE SEQUENCE</scope>
</reference>
<dbReference type="GO" id="GO:0005524">
    <property type="term" value="F:ATP binding"/>
    <property type="evidence" value="ECO:0007669"/>
    <property type="project" value="UniProtKB-KW"/>
</dbReference>
<dbReference type="Gene3D" id="3.30.930.10">
    <property type="entry name" value="Bira Bifunctional Protein, Domain 2"/>
    <property type="match status" value="1"/>
</dbReference>
<keyword evidence="4" id="KW-0547">Nucleotide-binding</keyword>
<dbReference type="EC" id="6.1.1.21" evidence="2"/>
<evidence type="ECO:0000256" key="2">
    <source>
        <dbReference type="ARBA" id="ARBA00012815"/>
    </source>
</evidence>
<dbReference type="GO" id="GO:0005737">
    <property type="term" value="C:cytoplasm"/>
    <property type="evidence" value="ECO:0007669"/>
    <property type="project" value="InterPro"/>
</dbReference>
<evidence type="ECO:0000256" key="7">
    <source>
        <dbReference type="ARBA" id="ARBA00023146"/>
    </source>
</evidence>
<keyword evidence="6" id="KW-0648">Protein biosynthesis</keyword>
<dbReference type="CDD" id="cd00859">
    <property type="entry name" value="HisRS_anticodon"/>
    <property type="match status" value="1"/>
</dbReference>
<feature type="domain" description="Aminoacyl-transfer RNA synthetases class-II family profile" evidence="10">
    <location>
        <begin position="25"/>
        <end position="335"/>
    </location>
</feature>
<dbReference type="PROSITE" id="PS50862">
    <property type="entry name" value="AA_TRNA_LIGASE_II"/>
    <property type="match status" value="1"/>
</dbReference>
<dbReference type="InterPro" id="IPR033656">
    <property type="entry name" value="HisRS_anticodon"/>
</dbReference>
<sequence>MSKANQIQAPKGVSEYVPPQSRKFESVRQALLEPAKNAGYELIELPVFEDTELFTRGVGESTDVVSKEMYTFEDRGGRSITLRPEGTAGVMRAVIEHGLDRGQLPVKLYYSGPFFRAERPQAGRYRQFYQVGIEAIGIQDSALDAEIIAIADAGFKSIGLKKYRLEITSLGDSASRAKHRVELVKFIENLNLDEATRVRAAINPLRLFDDKRDEIKTQMIDAPLLLDFLSADSLKDFKDVQKHLTALKVDYIINPRMVRGLDYYTGTTFEFVHELLGAQSGIGGGGRYDGLMEQLGGQELSGIGFGLGIDRCVLAADAEGISFDQEFTSDLFIIPLGVESKTVALTVAQELQKAGLKVEISFGDRALKGSMKAADKSNAEYVLVLGDSEISTGIVELKQMSTGKTSSVTLTSLREHLKSVSGK</sequence>
<dbReference type="NCBIfam" id="TIGR00442">
    <property type="entry name" value="hisS"/>
    <property type="match status" value="1"/>
</dbReference>
<evidence type="ECO:0000256" key="4">
    <source>
        <dbReference type="ARBA" id="ARBA00022741"/>
    </source>
</evidence>
<keyword evidence="7" id="KW-0030">Aminoacyl-tRNA synthetase</keyword>
<dbReference type="HAMAP" id="MF_00127">
    <property type="entry name" value="His_tRNA_synth"/>
    <property type="match status" value="1"/>
</dbReference>
<accession>A0A6J6AIU0</accession>
<proteinExistence type="inferred from homology"/>
<comment type="similarity">
    <text evidence="1">Belongs to the class-II aminoacyl-tRNA synthetase family.</text>
</comment>
<comment type="catalytic activity">
    <reaction evidence="9">
        <text>tRNA(His) + L-histidine + ATP = L-histidyl-tRNA(His) + AMP + diphosphate + H(+)</text>
        <dbReference type="Rhea" id="RHEA:17313"/>
        <dbReference type="Rhea" id="RHEA-COMP:9665"/>
        <dbReference type="Rhea" id="RHEA-COMP:9689"/>
        <dbReference type="ChEBI" id="CHEBI:15378"/>
        <dbReference type="ChEBI" id="CHEBI:30616"/>
        <dbReference type="ChEBI" id="CHEBI:33019"/>
        <dbReference type="ChEBI" id="CHEBI:57595"/>
        <dbReference type="ChEBI" id="CHEBI:78442"/>
        <dbReference type="ChEBI" id="CHEBI:78527"/>
        <dbReference type="ChEBI" id="CHEBI:456215"/>
        <dbReference type="EC" id="6.1.1.21"/>
    </reaction>
</comment>
<dbReference type="PIRSF" id="PIRSF001549">
    <property type="entry name" value="His-tRNA_synth"/>
    <property type="match status" value="1"/>
</dbReference>
<evidence type="ECO:0000256" key="5">
    <source>
        <dbReference type="ARBA" id="ARBA00022840"/>
    </source>
</evidence>
<dbReference type="Pfam" id="PF13393">
    <property type="entry name" value="tRNA-synt_His"/>
    <property type="match status" value="1"/>
</dbReference>
<evidence type="ECO:0000256" key="1">
    <source>
        <dbReference type="ARBA" id="ARBA00008226"/>
    </source>
</evidence>
<evidence type="ECO:0000256" key="8">
    <source>
        <dbReference type="ARBA" id="ARBA00030619"/>
    </source>
</evidence>
<dbReference type="PANTHER" id="PTHR43707">
    <property type="entry name" value="HISTIDYL-TRNA SYNTHETASE"/>
    <property type="match status" value="1"/>
</dbReference>
<dbReference type="InterPro" id="IPR015807">
    <property type="entry name" value="His-tRNA-ligase"/>
</dbReference>
<name>A0A6J6AIU0_9ZZZZ</name>
<gene>
    <name evidence="12" type="ORF">UFOPK1951_00040</name>
    <name evidence="11" type="ORF">UFOPK4182_00080</name>
</gene>
<dbReference type="SUPFAM" id="SSF52954">
    <property type="entry name" value="Class II aaRS ABD-related"/>
    <property type="match status" value="1"/>
</dbReference>
<dbReference type="InterPro" id="IPR045864">
    <property type="entry name" value="aa-tRNA-synth_II/BPL/LPL"/>
</dbReference>
<dbReference type="EMBL" id="CAEZVH010000002">
    <property type="protein sequence ID" value="CAB4618875.1"/>
    <property type="molecule type" value="Genomic_DNA"/>
</dbReference>
<dbReference type="InterPro" id="IPR004154">
    <property type="entry name" value="Anticodon-bd"/>
</dbReference>
<dbReference type="InterPro" id="IPR004516">
    <property type="entry name" value="HisRS/HisZ"/>
</dbReference>
<organism evidence="11">
    <name type="scientific">freshwater metagenome</name>
    <dbReference type="NCBI Taxonomy" id="449393"/>
    <lineage>
        <taxon>unclassified sequences</taxon>
        <taxon>metagenomes</taxon>
        <taxon>ecological metagenomes</taxon>
    </lineage>
</organism>
<evidence type="ECO:0000256" key="3">
    <source>
        <dbReference type="ARBA" id="ARBA00022598"/>
    </source>
</evidence>
<evidence type="ECO:0000313" key="12">
    <source>
        <dbReference type="EMBL" id="CAB4618875.1"/>
    </source>
</evidence>
<evidence type="ECO:0000256" key="9">
    <source>
        <dbReference type="ARBA" id="ARBA00047639"/>
    </source>
</evidence>
<dbReference type="CDD" id="cd00773">
    <property type="entry name" value="HisRS-like_core"/>
    <property type="match status" value="1"/>
</dbReference>